<evidence type="ECO:0000256" key="10">
    <source>
        <dbReference type="PROSITE-ProRule" id="PRU00283"/>
    </source>
</evidence>
<dbReference type="PROSITE" id="PS00411">
    <property type="entry name" value="KINESIN_MOTOR_1"/>
    <property type="match status" value="1"/>
</dbReference>
<dbReference type="InterPro" id="IPR027417">
    <property type="entry name" value="P-loop_NTPase"/>
</dbReference>
<feature type="coiled-coil region" evidence="11">
    <location>
        <begin position="410"/>
        <end position="437"/>
    </location>
</feature>
<feature type="domain" description="Kinesin motor" evidence="13">
    <location>
        <begin position="659"/>
        <end position="995"/>
    </location>
</feature>
<evidence type="ECO:0000256" key="5">
    <source>
        <dbReference type="ARBA" id="ARBA00022741"/>
    </source>
</evidence>
<evidence type="ECO:0000256" key="3">
    <source>
        <dbReference type="ARBA" id="ARBA00022490"/>
    </source>
</evidence>
<gene>
    <name evidence="14" type="ORF">RCO7_07335</name>
</gene>
<evidence type="ECO:0000256" key="6">
    <source>
        <dbReference type="ARBA" id="ARBA00022840"/>
    </source>
</evidence>
<protein>
    <submittedName>
        <fullName evidence="14">Probable carboxy-terminal kinesin 2</fullName>
    </submittedName>
</protein>
<dbReference type="InterPro" id="IPR001752">
    <property type="entry name" value="Kinesin_motor_dom"/>
</dbReference>
<evidence type="ECO:0000256" key="1">
    <source>
        <dbReference type="ARBA" id="ARBA00004245"/>
    </source>
</evidence>
<feature type="compositionally biased region" description="Low complexity" evidence="12">
    <location>
        <begin position="107"/>
        <end position="136"/>
    </location>
</feature>
<dbReference type="EMBL" id="FJUW01000042">
    <property type="protein sequence ID" value="CZT07381.1"/>
    <property type="molecule type" value="Genomic_DNA"/>
</dbReference>
<comment type="similarity">
    <text evidence="2">Belongs to the TRAFAC class myosin-kinesin ATPase superfamily. Kinesin family. KIN-14 subfamily.</text>
</comment>
<dbReference type="GO" id="GO:0008569">
    <property type="term" value="F:minus-end-directed microtubule motor activity"/>
    <property type="evidence" value="ECO:0007669"/>
    <property type="project" value="UniProtKB-ARBA"/>
</dbReference>
<dbReference type="InParanoid" id="A0A1E1L9Z1"/>
<dbReference type="AlphaFoldDB" id="A0A1E1L9Z1"/>
<evidence type="ECO:0000313" key="15">
    <source>
        <dbReference type="Proteomes" id="UP000178129"/>
    </source>
</evidence>
<evidence type="ECO:0000313" key="14">
    <source>
        <dbReference type="EMBL" id="CZT07381.1"/>
    </source>
</evidence>
<dbReference type="GO" id="GO:0008017">
    <property type="term" value="F:microtubule binding"/>
    <property type="evidence" value="ECO:0007669"/>
    <property type="project" value="InterPro"/>
</dbReference>
<feature type="coiled-coil region" evidence="11">
    <location>
        <begin position="483"/>
        <end position="578"/>
    </location>
</feature>
<evidence type="ECO:0000256" key="4">
    <source>
        <dbReference type="ARBA" id="ARBA00022701"/>
    </source>
</evidence>
<proteinExistence type="inferred from homology"/>
<keyword evidence="5 10" id="KW-0547">Nucleotide-binding</keyword>
<feature type="compositionally biased region" description="Polar residues" evidence="12">
    <location>
        <begin position="148"/>
        <end position="165"/>
    </location>
</feature>
<dbReference type="Pfam" id="PF00225">
    <property type="entry name" value="Kinesin"/>
    <property type="match status" value="1"/>
</dbReference>
<evidence type="ECO:0000256" key="2">
    <source>
        <dbReference type="ARBA" id="ARBA00010899"/>
    </source>
</evidence>
<feature type="region of interest" description="Disordered" evidence="12">
    <location>
        <begin position="319"/>
        <end position="345"/>
    </location>
</feature>
<dbReference type="Gene3D" id="3.40.850.10">
    <property type="entry name" value="Kinesin motor domain"/>
    <property type="match status" value="1"/>
</dbReference>
<accession>A0A1E1L9Z1</accession>
<organism evidence="14 15">
    <name type="scientific">Rhynchosporium graminicola</name>
    <dbReference type="NCBI Taxonomy" id="2792576"/>
    <lineage>
        <taxon>Eukaryota</taxon>
        <taxon>Fungi</taxon>
        <taxon>Dikarya</taxon>
        <taxon>Ascomycota</taxon>
        <taxon>Pezizomycotina</taxon>
        <taxon>Leotiomycetes</taxon>
        <taxon>Helotiales</taxon>
        <taxon>Ploettnerulaceae</taxon>
        <taxon>Rhynchosporium</taxon>
    </lineage>
</organism>
<evidence type="ECO:0000256" key="12">
    <source>
        <dbReference type="SAM" id="MobiDB-lite"/>
    </source>
</evidence>
<dbReference type="GO" id="GO:0005874">
    <property type="term" value="C:microtubule"/>
    <property type="evidence" value="ECO:0007669"/>
    <property type="project" value="UniProtKB-KW"/>
</dbReference>
<dbReference type="InterPro" id="IPR036961">
    <property type="entry name" value="Kinesin_motor_dom_sf"/>
</dbReference>
<feature type="compositionally biased region" description="Pro residues" evidence="12">
    <location>
        <begin position="323"/>
        <end position="338"/>
    </location>
</feature>
<dbReference type="InterPro" id="IPR019821">
    <property type="entry name" value="Kinesin_motor_CS"/>
</dbReference>
<dbReference type="PANTHER" id="PTHR47972">
    <property type="entry name" value="KINESIN-LIKE PROTEIN KLP-3"/>
    <property type="match status" value="1"/>
</dbReference>
<comment type="subcellular location">
    <subcellularLocation>
        <location evidence="1">Cytoplasm</location>
        <location evidence="1">Cytoskeleton</location>
    </subcellularLocation>
</comment>
<keyword evidence="15" id="KW-1185">Reference proteome</keyword>
<feature type="binding site" evidence="10">
    <location>
        <begin position="753"/>
        <end position="760"/>
    </location>
    <ligand>
        <name>ATP</name>
        <dbReference type="ChEBI" id="CHEBI:30616"/>
    </ligand>
</feature>
<sequence length="1010" mass="112644">MDYTEEENSYRPSQLKPPGSRIPSPPKMGLVEISESQGNARSKIMSRMPPPTSLKHKLGGAFNESEPKRKTLAERAGEVRPLVAPTPSSRPPVKGTTLVGAGKSMHSRNPSFTSSTSSRALSVSSRSTSNSSFSSSIGPNGRPKSSYGGRSQFSQSTATRGNNTALPRPATSMDTHSSDDDLPLPGRRKGMEPPILIPTPIQSTDGYQTIRSKKLRAPHSMQSLRTQRSAANVRDVSVSTAMSRLRLDGEVKSKEQYEYQANSARMRPNQSLLSHKSTISSGLRGVRIDNTESALALFVPPEESVASKSPSHIPVLSKAEAPMEPPMTPTRTPKPSPQKTPYLTKDSNLPGFVAWDVDLRVERMEGMFLDMQNKITGTANEQSSLQTVLDLYKDRVTELDSLKTQLSSANEILKSDLHEMKLKVDSLQQNLLTAKASLDEQMRVHKFELDDAKRDHRSEMDQIKRDNTDEMDRILRKHRDETREIERRATVELEDRIRDLERRYNATLEEERSQRLREVQELETKITSGSVNLELELQRKDRDIQNMRGELESVKGDLDREQALKANAQDEISTMRETLQKTGVESASTIHTLESTVASLRARIHFLESGSKAQSDSFVEMERRLQEALDSAEESKRKLIKEESLRRILFNQVQELKGNIRVMCRVRPVFSNNADEGPVANLTYPDLDKESKELEIQGKEEKSSLGTISRKNHSFSFDRVFGPESQNQEVFEEISQLVQSALDGYNVCIFCYGQTGSGKTHTMSSADGMIPRATHQIYETATNLKDKGWTYTMEGSFVEVYNEEIHDLLGNSKDFEKKKHEVRHDEQRKQTTITGLKTVLLDSPNAVESILKQADNNRSVAATKSNERSSRSHSVFILKLVGRNSTTNETSEGTLNLVDLAGSERLKQSGAEGDRMKETQNINKSLSCLGDVIGALGSGKEGAHIPYRNSKLTYLLQYSLGGNSKTLMFVMASPLEAHLSETLTSLKFATKVHNTHIGTAKKSTKVRSSD</sequence>
<dbReference type="GO" id="GO:0007018">
    <property type="term" value="P:microtubule-based movement"/>
    <property type="evidence" value="ECO:0007669"/>
    <property type="project" value="InterPro"/>
</dbReference>
<dbReference type="SMART" id="SM00129">
    <property type="entry name" value="KISc"/>
    <property type="match status" value="1"/>
</dbReference>
<dbReference type="FunFam" id="3.40.850.10:FF:000065">
    <property type="entry name" value="Kinesin-like protein"/>
    <property type="match status" value="1"/>
</dbReference>
<evidence type="ECO:0000256" key="11">
    <source>
        <dbReference type="SAM" id="Coils"/>
    </source>
</evidence>
<keyword evidence="8 10" id="KW-0505">Motor protein</keyword>
<dbReference type="PRINTS" id="PR00380">
    <property type="entry name" value="KINESINHEAVY"/>
</dbReference>
<evidence type="ECO:0000256" key="9">
    <source>
        <dbReference type="ARBA" id="ARBA00023212"/>
    </source>
</evidence>
<dbReference type="CDD" id="cd01366">
    <property type="entry name" value="KISc_C_terminal"/>
    <property type="match status" value="1"/>
</dbReference>
<dbReference type="Proteomes" id="UP000178129">
    <property type="component" value="Unassembled WGS sequence"/>
</dbReference>
<reference evidence="15" key="1">
    <citation type="submission" date="2016-03" db="EMBL/GenBank/DDBJ databases">
        <authorList>
            <person name="Ploux O."/>
        </authorList>
    </citation>
    <scope>NUCLEOTIDE SEQUENCE [LARGE SCALE GENOMIC DNA]</scope>
    <source>
        <strain evidence="15">UK7</strain>
    </source>
</reference>
<evidence type="ECO:0000259" key="13">
    <source>
        <dbReference type="PROSITE" id="PS50067"/>
    </source>
</evidence>
<keyword evidence="9" id="KW-0206">Cytoskeleton</keyword>
<dbReference type="FunCoup" id="A0A1E1L9Z1">
    <property type="interactions" value="312"/>
</dbReference>
<dbReference type="STRING" id="914237.A0A1E1L9Z1"/>
<keyword evidence="6 10" id="KW-0067">ATP-binding</keyword>
<keyword evidence="7 11" id="KW-0175">Coiled coil</keyword>
<evidence type="ECO:0000256" key="8">
    <source>
        <dbReference type="ARBA" id="ARBA00023175"/>
    </source>
</evidence>
<dbReference type="PROSITE" id="PS50067">
    <property type="entry name" value="KINESIN_MOTOR_2"/>
    <property type="match status" value="1"/>
</dbReference>
<keyword evidence="3" id="KW-0963">Cytoplasm</keyword>
<feature type="compositionally biased region" description="Basic and acidic residues" evidence="12">
    <location>
        <begin position="65"/>
        <end position="78"/>
    </location>
</feature>
<dbReference type="GO" id="GO:0090307">
    <property type="term" value="P:mitotic spindle assembly"/>
    <property type="evidence" value="ECO:0007669"/>
    <property type="project" value="UniProtKB-ARBA"/>
</dbReference>
<comment type="caution">
    <text evidence="14">The sequence shown here is derived from an EMBL/GenBank/DDBJ whole genome shotgun (WGS) entry which is preliminary data.</text>
</comment>
<dbReference type="GO" id="GO:0005524">
    <property type="term" value="F:ATP binding"/>
    <property type="evidence" value="ECO:0007669"/>
    <property type="project" value="UniProtKB-UniRule"/>
</dbReference>
<dbReference type="SUPFAM" id="SSF52540">
    <property type="entry name" value="P-loop containing nucleoside triphosphate hydrolases"/>
    <property type="match status" value="1"/>
</dbReference>
<name>A0A1E1L9Z1_9HELO</name>
<dbReference type="InterPro" id="IPR027640">
    <property type="entry name" value="Kinesin-like_fam"/>
</dbReference>
<keyword evidence="4" id="KW-0493">Microtubule</keyword>
<dbReference type="PANTHER" id="PTHR47972:SF45">
    <property type="entry name" value="PROTEIN CLARET SEGREGATIONAL"/>
    <property type="match status" value="1"/>
</dbReference>
<evidence type="ECO:0000256" key="7">
    <source>
        <dbReference type="ARBA" id="ARBA00023054"/>
    </source>
</evidence>
<feature type="region of interest" description="Disordered" evidence="12">
    <location>
        <begin position="1"/>
        <end position="202"/>
    </location>
</feature>